<feature type="non-terminal residue" evidence="7">
    <location>
        <position position="95"/>
    </location>
</feature>
<keyword evidence="3" id="KW-0808">Transferase</keyword>
<dbReference type="SUPFAM" id="SSF56204">
    <property type="entry name" value="Hect, E3 ligase catalytic domain"/>
    <property type="match status" value="1"/>
</dbReference>
<dbReference type="Pfam" id="PF00632">
    <property type="entry name" value="HECT"/>
    <property type="match status" value="1"/>
</dbReference>
<dbReference type="Gene3D" id="3.90.1750.10">
    <property type="entry name" value="Hect, E3 ligase catalytic domains"/>
    <property type="match status" value="1"/>
</dbReference>
<dbReference type="InterPro" id="IPR044611">
    <property type="entry name" value="E3A/B/C-like"/>
</dbReference>
<comment type="caution">
    <text evidence="5">Lacks conserved residue(s) required for the propagation of feature annotation.</text>
</comment>
<keyword evidence="4 5" id="KW-0833">Ubl conjugation pathway</keyword>
<dbReference type="GO" id="GO:0000209">
    <property type="term" value="P:protein polyubiquitination"/>
    <property type="evidence" value="ECO:0007669"/>
    <property type="project" value="InterPro"/>
</dbReference>
<dbReference type="EC" id="2.3.2.26" evidence="2"/>
<dbReference type="InterPro" id="IPR035983">
    <property type="entry name" value="Hect_E3_ubiquitin_ligase"/>
</dbReference>
<sequence length="95" mass="11208">GHPQDAEDFVNVTQRNRIEFIDHNVDDLLNKSVKTQFDAFSQGFHMICGGKILDSFHPDELQCLVEGNEDYDFEEFEKNTIYMGVYHHRRKIINF</sequence>
<dbReference type="PANTHER" id="PTHR45700:SF8">
    <property type="entry name" value="HECT-TYPE E3 UBIQUITIN TRANSFERASE"/>
    <property type="match status" value="1"/>
</dbReference>
<dbReference type="EMBL" id="HACG01007385">
    <property type="protein sequence ID" value="CEK54250.1"/>
    <property type="molecule type" value="Transcribed_RNA"/>
</dbReference>
<comment type="catalytic activity">
    <reaction evidence="1">
        <text>S-ubiquitinyl-[E2 ubiquitin-conjugating enzyme]-L-cysteine + [acceptor protein]-L-lysine = [E2 ubiquitin-conjugating enzyme]-L-cysteine + N(6)-ubiquitinyl-[acceptor protein]-L-lysine.</text>
        <dbReference type="EC" id="2.3.2.26"/>
    </reaction>
</comment>
<evidence type="ECO:0000256" key="5">
    <source>
        <dbReference type="PROSITE-ProRule" id="PRU00104"/>
    </source>
</evidence>
<gene>
    <name evidence="7" type="primary">ORF22325</name>
</gene>
<feature type="non-terminal residue" evidence="7">
    <location>
        <position position="1"/>
    </location>
</feature>
<accession>A0A0B6YFD6</accession>
<proteinExistence type="predicted"/>
<name>A0A0B6YFD6_9EUPU</name>
<evidence type="ECO:0000313" key="7">
    <source>
        <dbReference type="EMBL" id="CEK54250.1"/>
    </source>
</evidence>
<reference evidence="7" key="1">
    <citation type="submission" date="2014-12" db="EMBL/GenBank/DDBJ databases">
        <title>Insight into the proteome of Arion vulgaris.</title>
        <authorList>
            <person name="Aradska J."/>
            <person name="Bulat T."/>
            <person name="Smidak R."/>
            <person name="Sarate P."/>
            <person name="Gangsoo J."/>
            <person name="Sialana F."/>
            <person name="Bilban M."/>
            <person name="Lubec G."/>
        </authorList>
    </citation>
    <scope>NUCLEOTIDE SEQUENCE</scope>
    <source>
        <tissue evidence="7">Skin</tissue>
    </source>
</reference>
<dbReference type="InterPro" id="IPR000569">
    <property type="entry name" value="HECT_dom"/>
</dbReference>
<evidence type="ECO:0000256" key="1">
    <source>
        <dbReference type="ARBA" id="ARBA00000885"/>
    </source>
</evidence>
<dbReference type="GO" id="GO:0061630">
    <property type="term" value="F:ubiquitin protein ligase activity"/>
    <property type="evidence" value="ECO:0007669"/>
    <property type="project" value="UniProtKB-EC"/>
</dbReference>
<evidence type="ECO:0000256" key="2">
    <source>
        <dbReference type="ARBA" id="ARBA00012485"/>
    </source>
</evidence>
<evidence type="ECO:0000259" key="6">
    <source>
        <dbReference type="PROSITE" id="PS50237"/>
    </source>
</evidence>
<dbReference type="PANTHER" id="PTHR45700">
    <property type="entry name" value="UBIQUITIN-PROTEIN LIGASE E3C"/>
    <property type="match status" value="1"/>
</dbReference>
<dbReference type="Gene3D" id="3.30.2160.10">
    <property type="entry name" value="Hect, E3 ligase catalytic domain"/>
    <property type="match status" value="1"/>
</dbReference>
<evidence type="ECO:0000256" key="3">
    <source>
        <dbReference type="ARBA" id="ARBA00022679"/>
    </source>
</evidence>
<feature type="domain" description="HECT" evidence="6">
    <location>
        <begin position="10"/>
        <end position="95"/>
    </location>
</feature>
<protein>
    <recommendedName>
        <fullName evidence="2">HECT-type E3 ubiquitin transferase</fullName>
        <ecNumber evidence="2">2.3.2.26</ecNumber>
    </recommendedName>
</protein>
<dbReference type="PROSITE" id="PS50237">
    <property type="entry name" value="HECT"/>
    <property type="match status" value="1"/>
</dbReference>
<dbReference type="AlphaFoldDB" id="A0A0B6YFD6"/>
<evidence type="ECO:0000256" key="4">
    <source>
        <dbReference type="ARBA" id="ARBA00022786"/>
    </source>
</evidence>
<organism evidence="7">
    <name type="scientific">Arion vulgaris</name>
    <dbReference type="NCBI Taxonomy" id="1028688"/>
    <lineage>
        <taxon>Eukaryota</taxon>
        <taxon>Metazoa</taxon>
        <taxon>Spiralia</taxon>
        <taxon>Lophotrochozoa</taxon>
        <taxon>Mollusca</taxon>
        <taxon>Gastropoda</taxon>
        <taxon>Heterobranchia</taxon>
        <taxon>Euthyneura</taxon>
        <taxon>Panpulmonata</taxon>
        <taxon>Eupulmonata</taxon>
        <taxon>Stylommatophora</taxon>
        <taxon>Helicina</taxon>
        <taxon>Arionoidea</taxon>
        <taxon>Arionidae</taxon>
        <taxon>Arion</taxon>
    </lineage>
</organism>